<evidence type="ECO:0000256" key="3">
    <source>
        <dbReference type="ARBA" id="ARBA00022692"/>
    </source>
</evidence>
<dbReference type="KEGG" id="nta:107771594"/>
<evidence type="ECO:0000256" key="2">
    <source>
        <dbReference type="ARBA" id="ARBA00007635"/>
    </source>
</evidence>
<dbReference type="SUPFAM" id="SSF103481">
    <property type="entry name" value="Multidrug resistance efflux transporter EmrE"/>
    <property type="match status" value="1"/>
</dbReference>
<gene>
    <name evidence="8" type="primary">LOC107771594</name>
</gene>
<dbReference type="STRING" id="4097.A0A1S3Y2Y1"/>
<dbReference type="RefSeq" id="XP_016446490.1">
    <property type="nucleotide sequence ID" value="XM_016591004.1"/>
</dbReference>
<comment type="subcellular location">
    <subcellularLocation>
        <location evidence="1 6">Membrane</location>
        <topology evidence="1 6">Multi-pass membrane protein</topology>
    </subcellularLocation>
</comment>
<evidence type="ECO:0000256" key="1">
    <source>
        <dbReference type="ARBA" id="ARBA00004141"/>
    </source>
</evidence>
<feature type="transmembrane region" description="Helical" evidence="6">
    <location>
        <begin position="72"/>
        <end position="98"/>
    </location>
</feature>
<keyword evidence="3 6" id="KW-0812">Transmembrane</keyword>
<dbReference type="GO" id="GO:0022857">
    <property type="term" value="F:transmembrane transporter activity"/>
    <property type="evidence" value="ECO:0007669"/>
    <property type="project" value="InterPro"/>
</dbReference>
<evidence type="ECO:0000256" key="6">
    <source>
        <dbReference type="RuleBase" id="RU363077"/>
    </source>
</evidence>
<dbReference type="InterPro" id="IPR000620">
    <property type="entry name" value="EamA_dom"/>
</dbReference>
<organism evidence="8">
    <name type="scientific">Nicotiana tabacum</name>
    <name type="common">Common tobacco</name>
    <dbReference type="NCBI Taxonomy" id="4097"/>
    <lineage>
        <taxon>Eukaryota</taxon>
        <taxon>Viridiplantae</taxon>
        <taxon>Streptophyta</taxon>
        <taxon>Embryophyta</taxon>
        <taxon>Tracheophyta</taxon>
        <taxon>Spermatophyta</taxon>
        <taxon>Magnoliopsida</taxon>
        <taxon>eudicotyledons</taxon>
        <taxon>Gunneridae</taxon>
        <taxon>Pentapetalae</taxon>
        <taxon>asterids</taxon>
        <taxon>lamiids</taxon>
        <taxon>Solanales</taxon>
        <taxon>Solanaceae</taxon>
        <taxon>Nicotianoideae</taxon>
        <taxon>Nicotianeae</taxon>
        <taxon>Nicotiana</taxon>
    </lineage>
</organism>
<accession>A0A1S3Y2Y1</accession>
<protein>
    <recommendedName>
        <fullName evidence="6">WAT1-related protein</fullName>
    </recommendedName>
</protein>
<dbReference type="Pfam" id="PF00892">
    <property type="entry name" value="EamA"/>
    <property type="match status" value="1"/>
</dbReference>
<feature type="transmembrane region" description="Helical" evidence="6">
    <location>
        <begin position="110"/>
        <end position="129"/>
    </location>
</feature>
<feature type="transmembrane region" description="Helical" evidence="6">
    <location>
        <begin position="12"/>
        <end position="32"/>
    </location>
</feature>
<dbReference type="InterPro" id="IPR030184">
    <property type="entry name" value="WAT1-related"/>
</dbReference>
<dbReference type="AlphaFoldDB" id="A0A1S3Y2Y1"/>
<evidence type="ECO:0000256" key="5">
    <source>
        <dbReference type="ARBA" id="ARBA00023136"/>
    </source>
</evidence>
<evidence type="ECO:0000313" key="8">
    <source>
        <dbReference type="RefSeq" id="XP_016446490.1"/>
    </source>
</evidence>
<feature type="transmembrane region" description="Helical" evidence="6">
    <location>
        <begin position="39"/>
        <end position="60"/>
    </location>
</feature>
<keyword evidence="4 6" id="KW-1133">Transmembrane helix</keyword>
<feature type="domain" description="EamA" evidence="7">
    <location>
        <begin position="12"/>
        <end position="154"/>
    </location>
</feature>
<dbReference type="GO" id="GO:0005886">
    <property type="term" value="C:plasma membrane"/>
    <property type="evidence" value="ECO:0000318"/>
    <property type="project" value="GO_Central"/>
</dbReference>
<dbReference type="InterPro" id="IPR037185">
    <property type="entry name" value="EmrE-like"/>
</dbReference>
<sequence length="177" mass="19641">MEPKTEKLKLLAVLFVVVFLAAGFHISSRIALNIGVSKIVYLVYRNITALLFLGPFAYFLEKKERPPLTFSLLFKFFLGFLGTHANLLCLVPILFTACLEGPHISKGGPVFAATYLPVQIILVAVMAFVFLGDQLYSGVVFGGILIAAGLYLVLWGKTEGEKIARDFDHLYCKQHKQ</sequence>
<feature type="transmembrane region" description="Helical" evidence="6">
    <location>
        <begin position="135"/>
        <end position="155"/>
    </location>
</feature>
<name>A0A1S3Y2Y1_TOBAC</name>
<proteinExistence type="inferred from homology"/>
<comment type="similarity">
    <text evidence="2 6">Belongs to the drug/metabolite transporter (DMT) superfamily. Plant drug/metabolite exporter (P-DME) (TC 2.A.7.4) family.</text>
</comment>
<reference evidence="8" key="1">
    <citation type="submission" date="2025-08" db="UniProtKB">
        <authorList>
            <consortium name="RefSeq"/>
        </authorList>
    </citation>
    <scope>IDENTIFICATION</scope>
</reference>
<evidence type="ECO:0000256" key="4">
    <source>
        <dbReference type="ARBA" id="ARBA00022989"/>
    </source>
</evidence>
<dbReference type="OrthoDB" id="1728340at2759"/>
<keyword evidence="5 6" id="KW-0472">Membrane</keyword>
<dbReference type="PANTHER" id="PTHR31218">
    <property type="entry name" value="WAT1-RELATED PROTEIN"/>
    <property type="match status" value="1"/>
</dbReference>
<evidence type="ECO:0000259" key="7">
    <source>
        <dbReference type="Pfam" id="PF00892"/>
    </source>
</evidence>
<dbReference type="PaxDb" id="4097-A0A1S3Y2Y1"/>